<keyword evidence="5" id="KW-1185">Reference proteome</keyword>
<dbReference type="GO" id="GO:0003700">
    <property type="term" value="F:DNA-binding transcription factor activity"/>
    <property type="evidence" value="ECO:0007669"/>
    <property type="project" value="InterPro"/>
</dbReference>
<dbReference type="PANTHER" id="PTHR18964">
    <property type="entry name" value="ROK (REPRESSOR, ORF, KINASE) FAMILY"/>
    <property type="match status" value="1"/>
</dbReference>
<dbReference type="Gene3D" id="1.10.10.10">
    <property type="entry name" value="Winged helix-like DNA-binding domain superfamily/Winged helix DNA-binding domain"/>
    <property type="match status" value="1"/>
</dbReference>
<dbReference type="PANTHER" id="PTHR18964:SF149">
    <property type="entry name" value="BIFUNCTIONAL UDP-N-ACETYLGLUCOSAMINE 2-EPIMERASE_N-ACETYLMANNOSAMINE KINASE"/>
    <property type="match status" value="1"/>
</dbReference>
<evidence type="ECO:0000259" key="3">
    <source>
        <dbReference type="Pfam" id="PF12802"/>
    </source>
</evidence>
<organism evidence="4 5">
    <name type="scientific">Plantimonas leprariae</name>
    <dbReference type="NCBI Taxonomy" id="2615207"/>
    <lineage>
        <taxon>Bacteria</taxon>
        <taxon>Pseudomonadati</taxon>
        <taxon>Pseudomonadota</taxon>
        <taxon>Alphaproteobacteria</taxon>
        <taxon>Hyphomicrobiales</taxon>
        <taxon>Aurantimonadaceae</taxon>
        <taxon>Plantimonas</taxon>
    </lineage>
</organism>
<comment type="caution">
    <text evidence="4">The sequence shown here is derived from an EMBL/GenBank/DDBJ whole genome shotgun (WGS) entry which is preliminary data.</text>
</comment>
<evidence type="ECO:0000313" key="4">
    <source>
        <dbReference type="EMBL" id="KAB0680250.1"/>
    </source>
</evidence>
<dbReference type="SUPFAM" id="SSF53067">
    <property type="entry name" value="Actin-like ATPase domain"/>
    <property type="match status" value="1"/>
</dbReference>
<feature type="domain" description="HTH marR-type" evidence="3">
    <location>
        <begin position="20"/>
        <end position="61"/>
    </location>
</feature>
<dbReference type="SUPFAM" id="SSF46785">
    <property type="entry name" value="Winged helix' DNA-binding domain"/>
    <property type="match status" value="1"/>
</dbReference>
<dbReference type="RefSeq" id="WP_150969323.1">
    <property type="nucleotide sequence ID" value="NZ_VZDO01000005.1"/>
</dbReference>
<protein>
    <submittedName>
        <fullName evidence="4">ROK family transcriptional regulator</fullName>
    </submittedName>
</protein>
<dbReference type="InterPro" id="IPR043129">
    <property type="entry name" value="ATPase_NBD"/>
</dbReference>
<sequence>MRDLAGSNSELAADHNRGVVLRAIHRHRPISRTELAKRSGLTKQAVARIVERLIDEGLVIEARRRRGVKGQPAIELEIDPGGASAVGISLARDYVTAIAVDAVGNVRGRVHAERRFIPPDEFFEFVEGTLSTFRHRRAIDPGRMAGIGIAVPDWLGEIPFPGMTDDFRRWSGTDIRGRMRRIADHPVFIENDATAATIGELNYGLGLEARNFFYVFVGAGLGGGVVLDGVCHHGTSGLAGEIGWLPTVGPAGAGGEARPLGRILSLYALYDHLAAHGHPVAEPQELLRLDETGSALVSDWLRAVAAPVAEAAANIGLLLDPDAVMVGGRLPVRLIDELLLYVHDILVREGREAPPIHRAVGSEDAAARGAAAMPLADLLRLDSRDPNQRLRSPLGSRDAVTGADRAAAG</sequence>
<dbReference type="Pfam" id="PF00480">
    <property type="entry name" value="ROK"/>
    <property type="match status" value="1"/>
</dbReference>
<dbReference type="InterPro" id="IPR000835">
    <property type="entry name" value="HTH_MarR-typ"/>
</dbReference>
<dbReference type="Proteomes" id="UP000432089">
    <property type="component" value="Unassembled WGS sequence"/>
</dbReference>
<dbReference type="Pfam" id="PF12802">
    <property type="entry name" value="MarR_2"/>
    <property type="match status" value="1"/>
</dbReference>
<dbReference type="InterPro" id="IPR036388">
    <property type="entry name" value="WH-like_DNA-bd_sf"/>
</dbReference>
<reference evidence="4 5" key="1">
    <citation type="submission" date="2019-09" db="EMBL/GenBank/DDBJ databases">
        <title>YIM 132180 draft genome.</title>
        <authorList>
            <person name="Zhang K."/>
        </authorList>
    </citation>
    <scope>NUCLEOTIDE SEQUENCE [LARGE SCALE GENOMIC DNA]</scope>
    <source>
        <strain evidence="4 5">YIM 132180</strain>
    </source>
</reference>
<dbReference type="AlphaFoldDB" id="A0A7V7TWW1"/>
<dbReference type="InterPro" id="IPR036390">
    <property type="entry name" value="WH_DNA-bd_sf"/>
</dbReference>
<dbReference type="Gene3D" id="3.30.420.40">
    <property type="match status" value="2"/>
</dbReference>
<dbReference type="EMBL" id="VZDO01000005">
    <property type="protein sequence ID" value="KAB0680250.1"/>
    <property type="molecule type" value="Genomic_DNA"/>
</dbReference>
<feature type="region of interest" description="Disordered" evidence="2">
    <location>
        <begin position="384"/>
        <end position="409"/>
    </location>
</feature>
<gene>
    <name evidence="4" type="ORF">F6X38_08700</name>
</gene>
<proteinExistence type="inferred from homology"/>
<evidence type="ECO:0000256" key="1">
    <source>
        <dbReference type="ARBA" id="ARBA00006479"/>
    </source>
</evidence>
<evidence type="ECO:0000256" key="2">
    <source>
        <dbReference type="SAM" id="MobiDB-lite"/>
    </source>
</evidence>
<accession>A0A7V7TWW1</accession>
<name>A0A7V7TWW1_9HYPH</name>
<evidence type="ECO:0000313" key="5">
    <source>
        <dbReference type="Proteomes" id="UP000432089"/>
    </source>
</evidence>
<dbReference type="InterPro" id="IPR000600">
    <property type="entry name" value="ROK"/>
</dbReference>
<comment type="similarity">
    <text evidence="1">Belongs to the ROK (NagC/XylR) family.</text>
</comment>